<dbReference type="AlphaFoldDB" id="A0A1M7J073"/>
<feature type="compositionally biased region" description="Low complexity" evidence="1">
    <location>
        <begin position="24"/>
        <end position="44"/>
    </location>
</feature>
<protein>
    <submittedName>
        <fullName evidence="2">Uncharacterized protein</fullName>
    </submittedName>
</protein>
<sequence length="94" mass="10093">MHALHSAAAPHFYLDATAEPAAAEATPQLHIPAPASTTPSSAPADNPLRALLRGAVRDELEREMRHRLETDLRQLIRTELSAALTEALIRPAAA</sequence>
<gene>
    <name evidence="2" type="ORF">SAMN05444389_11032</name>
</gene>
<evidence type="ECO:0000313" key="2">
    <source>
        <dbReference type="EMBL" id="SHM46470.1"/>
    </source>
</evidence>
<keyword evidence="3" id="KW-1185">Reference proteome</keyword>
<reference evidence="3" key="1">
    <citation type="submission" date="2016-11" db="EMBL/GenBank/DDBJ databases">
        <authorList>
            <person name="Varghese N."/>
            <person name="Submissions S."/>
        </authorList>
    </citation>
    <scope>NUCLEOTIDE SEQUENCE [LARGE SCALE GENOMIC DNA]</scope>
    <source>
        <strain evidence="3">DSM 6637</strain>
    </source>
</reference>
<evidence type="ECO:0000256" key="1">
    <source>
        <dbReference type="SAM" id="MobiDB-lite"/>
    </source>
</evidence>
<name>A0A1M7J073_9RHOB</name>
<proteinExistence type="predicted"/>
<dbReference type="Proteomes" id="UP000184444">
    <property type="component" value="Unassembled WGS sequence"/>
</dbReference>
<accession>A0A1M7J073</accession>
<dbReference type="EMBL" id="FRCK01000010">
    <property type="protein sequence ID" value="SHM46470.1"/>
    <property type="molecule type" value="Genomic_DNA"/>
</dbReference>
<evidence type="ECO:0000313" key="3">
    <source>
        <dbReference type="Proteomes" id="UP000184444"/>
    </source>
</evidence>
<organism evidence="2 3">
    <name type="scientific">Paracoccus solventivorans</name>
    <dbReference type="NCBI Taxonomy" id="53463"/>
    <lineage>
        <taxon>Bacteria</taxon>
        <taxon>Pseudomonadati</taxon>
        <taxon>Pseudomonadota</taxon>
        <taxon>Alphaproteobacteria</taxon>
        <taxon>Rhodobacterales</taxon>
        <taxon>Paracoccaceae</taxon>
        <taxon>Paracoccus</taxon>
    </lineage>
</organism>
<feature type="region of interest" description="Disordered" evidence="1">
    <location>
        <begin position="24"/>
        <end position="47"/>
    </location>
</feature>